<reference evidence="2 3" key="1">
    <citation type="submission" date="2014-06" db="EMBL/GenBank/DDBJ databases">
        <authorList>
            <consortium name="DOE Joint Genome Institute"/>
            <person name="Kuo A."/>
            <person name="Kohler A."/>
            <person name="Nagy L.G."/>
            <person name="Floudas D."/>
            <person name="Copeland A."/>
            <person name="Barry K.W."/>
            <person name="Cichocki N."/>
            <person name="Veneault-Fourrey C."/>
            <person name="LaButti K."/>
            <person name="Lindquist E.A."/>
            <person name="Lipzen A."/>
            <person name="Lundell T."/>
            <person name="Morin E."/>
            <person name="Murat C."/>
            <person name="Sun H."/>
            <person name="Tunlid A."/>
            <person name="Henrissat B."/>
            <person name="Grigoriev I.V."/>
            <person name="Hibbett D.S."/>
            <person name="Martin F."/>
            <person name="Nordberg H.P."/>
            <person name="Cantor M.N."/>
            <person name="Hua S.X."/>
        </authorList>
    </citation>
    <scope>NUCLEOTIDE SEQUENCE [LARGE SCALE GENOMIC DNA]</scope>
    <source>
        <strain evidence="2 3">ATCC 200175</strain>
    </source>
</reference>
<organism evidence="2 3">
    <name type="scientific">Paxillus involutus ATCC 200175</name>
    <dbReference type="NCBI Taxonomy" id="664439"/>
    <lineage>
        <taxon>Eukaryota</taxon>
        <taxon>Fungi</taxon>
        <taxon>Dikarya</taxon>
        <taxon>Basidiomycota</taxon>
        <taxon>Agaricomycotina</taxon>
        <taxon>Agaricomycetes</taxon>
        <taxon>Agaricomycetidae</taxon>
        <taxon>Boletales</taxon>
        <taxon>Paxilineae</taxon>
        <taxon>Paxillaceae</taxon>
        <taxon>Paxillus</taxon>
    </lineage>
</organism>
<gene>
    <name evidence="2" type="ORF">PAXINDRAFT_14670</name>
</gene>
<dbReference type="Proteomes" id="UP000053647">
    <property type="component" value="Unassembled WGS sequence"/>
</dbReference>
<evidence type="ECO:0000256" key="1">
    <source>
        <dbReference type="SAM" id="MobiDB-lite"/>
    </source>
</evidence>
<accession>A0A0C9SU23</accession>
<evidence type="ECO:0000313" key="2">
    <source>
        <dbReference type="EMBL" id="KIJ12469.1"/>
    </source>
</evidence>
<reference evidence="3" key="2">
    <citation type="submission" date="2015-01" db="EMBL/GenBank/DDBJ databases">
        <title>Evolutionary Origins and Diversification of the Mycorrhizal Mutualists.</title>
        <authorList>
            <consortium name="DOE Joint Genome Institute"/>
            <consortium name="Mycorrhizal Genomics Consortium"/>
            <person name="Kohler A."/>
            <person name="Kuo A."/>
            <person name="Nagy L.G."/>
            <person name="Floudas D."/>
            <person name="Copeland A."/>
            <person name="Barry K.W."/>
            <person name="Cichocki N."/>
            <person name="Veneault-Fourrey C."/>
            <person name="LaButti K."/>
            <person name="Lindquist E.A."/>
            <person name="Lipzen A."/>
            <person name="Lundell T."/>
            <person name="Morin E."/>
            <person name="Murat C."/>
            <person name="Riley R."/>
            <person name="Ohm R."/>
            <person name="Sun H."/>
            <person name="Tunlid A."/>
            <person name="Henrissat B."/>
            <person name="Grigoriev I.V."/>
            <person name="Hibbett D.S."/>
            <person name="Martin F."/>
        </authorList>
    </citation>
    <scope>NUCLEOTIDE SEQUENCE [LARGE SCALE GENOMIC DNA]</scope>
    <source>
        <strain evidence="3">ATCC 200175</strain>
    </source>
</reference>
<feature type="non-terminal residue" evidence="2">
    <location>
        <position position="222"/>
    </location>
</feature>
<name>A0A0C9SU23_PAXIN</name>
<keyword evidence="3" id="KW-1185">Reference proteome</keyword>
<dbReference type="HOGENOM" id="CLU_1437710_0_0_1"/>
<dbReference type="OrthoDB" id="2691510at2759"/>
<proteinExistence type="predicted"/>
<feature type="region of interest" description="Disordered" evidence="1">
    <location>
        <begin position="100"/>
        <end position="123"/>
    </location>
</feature>
<dbReference type="AlphaFoldDB" id="A0A0C9SU23"/>
<sequence>MDSGFLWLRIGLSDSASGYRGCTSGYRIPELTVFCHNLPTSWNQGKNKALNILKASQIHPSAYNFDNHFTSMSGINMLCVFGEARYPSINEEGDDAELEDIRIPSPSPTAPVPIIKEGDSGEEGDELPLTFEEAIGEVFDDTRPDDNADEYIELTSTPSTPTLPKGPGICPCNYLIVEGKLVHKASVVRLIVNKEFTPKSQLRLLRVRGFTPVNKKFGNLDA</sequence>
<evidence type="ECO:0000313" key="3">
    <source>
        <dbReference type="Proteomes" id="UP000053647"/>
    </source>
</evidence>
<protein>
    <submittedName>
        <fullName evidence="2">Uncharacterized protein</fullName>
    </submittedName>
</protein>
<dbReference type="EMBL" id="KN819363">
    <property type="protein sequence ID" value="KIJ12469.1"/>
    <property type="molecule type" value="Genomic_DNA"/>
</dbReference>